<organism evidence="2 3">
    <name type="scientific">Cytobacillus oceanisediminis</name>
    <dbReference type="NCBI Taxonomy" id="665099"/>
    <lineage>
        <taxon>Bacteria</taxon>
        <taxon>Bacillati</taxon>
        <taxon>Bacillota</taxon>
        <taxon>Bacilli</taxon>
        <taxon>Bacillales</taxon>
        <taxon>Bacillaceae</taxon>
        <taxon>Cytobacillus</taxon>
    </lineage>
</organism>
<reference evidence="2 3" key="1">
    <citation type="submission" date="2018-05" db="EMBL/GenBank/DDBJ databases">
        <title>Freshwater and sediment microbial communities from various areas in North America, analyzing microbe dynamics in response to fracking.</title>
        <authorList>
            <person name="Lamendella R."/>
        </authorList>
    </citation>
    <scope>NUCLEOTIDE SEQUENCE [LARGE SCALE GENOMIC DNA]</scope>
    <source>
        <strain evidence="2 3">15_TX</strain>
    </source>
</reference>
<dbReference type="Proteomes" id="UP000247150">
    <property type="component" value="Unassembled WGS sequence"/>
</dbReference>
<feature type="compositionally biased region" description="Low complexity" evidence="1">
    <location>
        <begin position="98"/>
        <end position="109"/>
    </location>
</feature>
<proteinExistence type="predicted"/>
<feature type="region of interest" description="Disordered" evidence="1">
    <location>
        <begin position="121"/>
        <end position="214"/>
    </location>
</feature>
<protein>
    <submittedName>
        <fullName evidence="2">Uncharacterized protein</fullName>
    </submittedName>
</protein>
<feature type="compositionally biased region" description="Basic and acidic residues" evidence="1">
    <location>
        <begin position="196"/>
        <end position="214"/>
    </location>
</feature>
<dbReference type="RefSeq" id="WP_110063607.1">
    <property type="nucleotide sequence ID" value="NZ_QGTW01000002.1"/>
</dbReference>
<name>A0A2V3A354_9BACI</name>
<comment type="caution">
    <text evidence="2">The sequence shown here is derived from an EMBL/GenBank/DDBJ whole genome shotgun (WGS) entry which is preliminary data.</text>
</comment>
<accession>A0A2V3A354</accession>
<gene>
    <name evidence="2" type="ORF">DFO73_10252</name>
</gene>
<dbReference type="EMBL" id="QGTW01000002">
    <property type="protein sequence ID" value="PWW31058.1"/>
    <property type="molecule type" value="Genomic_DNA"/>
</dbReference>
<feature type="compositionally biased region" description="Polar residues" evidence="1">
    <location>
        <begin position="169"/>
        <end position="193"/>
    </location>
</feature>
<dbReference type="OrthoDB" id="2943529at2"/>
<sequence length="214" mass="22467">MNTLTKGAFAMVLAGSVTFSVTSALLVERLTEEHALAVFGNQKKRYVISQAEKTVKAQTSKTNGKGDETKLSQKALKISNKNNMEAAATQQNTKKISKSTATTTSKVKETTTTAALKTTSVASTKAPTTKATSTQTETKAPTTKATSTQTGTKAPTIHEASEKAPMATTKPTPAGTNTKDAASSTINPGQEVSQAAKEKAVSDQDKKENNGKKR</sequence>
<evidence type="ECO:0000313" key="2">
    <source>
        <dbReference type="EMBL" id="PWW31058.1"/>
    </source>
</evidence>
<feature type="compositionally biased region" description="Low complexity" evidence="1">
    <location>
        <begin position="121"/>
        <end position="154"/>
    </location>
</feature>
<evidence type="ECO:0000313" key="3">
    <source>
        <dbReference type="Proteomes" id="UP000247150"/>
    </source>
</evidence>
<evidence type="ECO:0000256" key="1">
    <source>
        <dbReference type="SAM" id="MobiDB-lite"/>
    </source>
</evidence>
<feature type="region of interest" description="Disordered" evidence="1">
    <location>
        <begin position="86"/>
        <end position="109"/>
    </location>
</feature>
<dbReference type="AlphaFoldDB" id="A0A2V3A354"/>